<dbReference type="Proteomes" id="UP001281147">
    <property type="component" value="Unassembled WGS sequence"/>
</dbReference>
<protein>
    <submittedName>
        <fullName evidence="1">Uncharacterized protein</fullName>
    </submittedName>
</protein>
<evidence type="ECO:0000313" key="2">
    <source>
        <dbReference type="Proteomes" id="UP001281147"/>
    </source>
</evidence>
<keyword evidence="2" id="KW-1185">Reference proteome</keyword>
<comment type="caution">
    <text evidence="1">The sequence shown here is derived from an EMBL/GenBank/DDBJ whole genome shotgun (WGS) entry which is preliminary data.</text>
</comment>
<evidence type="ECO:0000313" key="1">
    <source>
        <dbReference type="EMBL" id="KAK3715458.1"/>
    </source>
</evidence>
<sequence>MATAEKISRYPVAKYTRPSWYTVDDVDPDEHGRDDRLASRLGQAKSYNEHRSKCDLVRSFADKLTNCEFKSVRFPQGTSRKGFSEYWKQELSGKGAGDLIIIYYHGRAGGNGEDFEFNFAGYPKQPIDAYALIEQINSSGVDCMLILDCFVPTRFRDKWEKKPGNVEIIGRGQRLQDSNERLVETNGDFTKTMVWSVGSFLMAIKADGKRKKAPQSIPEMMASDKMIDSNPVRIWLNKPKKGCEDVVKRIKVIPAEMRMTDKIEFFAVQIQPVPEHTDGMTVGKYYEMERELEENGSGDMQTQDGTADGDDAEDASNSDLVVWQ</sequence>
<proteinExistence type="predicted"/>
<name>A0ACC3NEZ4_9PEZI</name>
<gene>
    <name evidence="1" type="ORF">LTR37_007186</name>
</gene>
<reference evidence="1" key="1">
    <citation type="submission" date="2023-07" db="EMBL/GenBank/DDBJ databases">
        <title>Black Yeasts Isolated from many extreme environments.</title>
        <authorList>
            <person name="Coleine C."/>
            <person name="Stajich J.E."/>
            <person name="Selbmann L."/>
        </authorList>
    </citation>
    <scope>NUCLEOTIDE SEQUENCE</scope>
    <source>
        <strain evidence="1">CCFEE 5714</strain>
    </source>
</reference>
<accession>A0ACC3NEZ4</accession>
<organism evidence="1 2">
    <name type="scientific">Vermiconidia calcicola</name>
    <dbReference type="NCBI Taxonomy" id="1690605"/>
    <lineage>
        <taxon>Eukaryota</taxon>
        <taxon>Fungi</taxon>
        <taxon>Dikarya</taxon>
        <taxon>Ascomycota</taxon>
        <taxon>Pezizomycotina</taxon>
        <taxon>Dothideomycetes</taxon>
        <taxon>Dothideomycetidae</taxon>
        <taxon>Mycosphaerellales</taxon>
        <taxon>Extremaceae</taxon>
        <taxon>Vermiconidia</taxon>
    </lineage>
</organism>
<dbReference type="EMBL" id="JAUTXU010000049">
    <property type="protein sequence ID" value="KAK3715458.1"/>
    <property type="molecule type" value="Genomic_DNA"/>
</dbReference>